<dbReference type="NCBIfam" id="TIGR04256">
    <property type="entry name" value="GxxExxY"/>
    <property type="match status" value="1"/>
</dbReference>
<dbReference type="EMBL" id="BARW01031726">
    <property type="protein sequence ID" value="GAJ05555.1"/>
    <property type="molecule type" value="Genomic_DNA"/>
</dbReference>
<proteinExistence type="predicted"/>
<dbReference type="InterPro" id="IPR026350">
    <property type="entry name" value="GxxExxY"/>
</dbReference>
<name>X1VFD5_9ZZZZ</name>
<gene>
    <name evidence="1" type="ORF">S12H4_50396</name>
</gene>
<protein>
    <recommendedName>
        <fullName evidence="2">GxxExxY protein</fullName>
    </recommendedName>
</protein>
<reference evidence="1" key="1">
    <citation type="journal article" date="2014" name="Front. Microbiol.">
        <title>High frequency of phylogenetically diverse reductive dehalogenase-homologous genes in deep subseafloor sedimentary metagenomes.</title>
        <authorList>
            <person name="Kawai M."/>
            <person name="Futagami T."/>
            <person name="Toyoda A."/>
            <person name="Takaki Y."/>
            <person name="Nishi S."/>
            <person name="Hori S."/>
            <person name="Arai W."/>
            <person name="Tsubouchi T."/>
            <person name="Morono Y."/>
            <person name="Uchiyama I."/>
            <person name="Ito T."/>
            <person name="Fujiyama A."/>
            <person name="Inagaki F."/>
            <person name="Takami H."/>
        </authorList>
    </citation>
    <scope>NUCLEOTIDE SEQUENCE</scope>
    <source>
        <strain evidence="1">Expedition CK06-06</strain>
    </source>
</reference>
<comment type="caution">
    <text evidence="1">The sequence shown here is derived from an EMBL/GenBank/DDBJ whole genome shotgun (WGS) entry which is preliminary data.</text>
</comment>
<dbReference type="AlphaFoldDB" id="X1VFD5"/>
<evidence type="ECO:0000313" key="1">
    <source>
        <dbReference type="EMBL" id="GAJ05555.1"/>
    </source>
</evidence>
<evidence type="ECO:0008006" key="2">
    <source>
        <dbReference type="Google" id="ProtNLM"/>
    </source>
</evidence>
<organism evidence="1">
    <name type="scientific">marine sediment metagenome</name>
    <dbReference type="NCBI Taxonomy" id="412755"/>
    <lineage>
        <taxon>unclassified sequences</taxon>
        <taxon>metagenomes</taxon>
        <taxon>ecological metagenomes</taxon>
    </lineage>
</organism>
<sequence>MYKYAELTEKIIKAAQNVHNRLGYGFLEKVYHNAMVLELRKTGLEAASEKVITVCYDGQV</sequence>
<dbReference type="Pfam" id="PF13366">
    <property type="entry name" value="PDDEXK_3"/>
    <property type="match status" value="1"/>
</dbReference>
<accession>X1VFD5</accession>
<feature type="non-terminal residue" evidence="1">
    <location>
        <position position="60"/>
    </location>
</feature>